<dbReference type="EC" id="1.13.12.-" evidence="5"/>
<evidence type="ECO:0000313" key="6">
    <source>
        <dbReference type="Proteomes" id="UP001626593"/>
    </source>
</evidence>
<evidence type="ECO:0000256" key="4">
    <source>
        <dbReference type="SAM" id="MobiDB-lite"/>
    </source>
</evidence>
<dbReference type="Gene3D" id="3.20.20.70">
    <property type="entry name" value="Aldolase class I"/>
    <property type="match status" value="1"/>
</dbReference>
<reference evidence="5 6" key="1">
    <citation type="submission" date="2023-12" db="EMBL/GenBank/DDBJ databases">
        <title>A. evansii MAY27, complete genome.</title>
        <authorList>
            <person name="Wang Y."/>
        </authorList>
    </citation>
    <scope>NUCLEOTIDE SEQUENCE [LARGE SCALE GENOMIC DNA]</scope>
    <source>
        <strain evidence="5 6">MAY27</strain>
    </source>
</reference>
<evidence type="ECO:0000256" key="2">
    <source>
        <dbReference type="ARBA" id="ARBA00022643"/>
    </source>
</evidence>
<keyword evidence="6" id="KW-1185">Reference proteome</keyword>
<organism evidence="5 6">
    <name type="scientific">Aromatoleum evansii</name>
    <name type="common">Azoarcus evansii</name>
    <dbReference type="NCBI Taxonomy" id="59406"/>
    <lineage>
        <taxon>Bacteria</taxon>
        <taxon>Pseudomonadati</taxon>
        <taxon>Pseudomonadota</taxon>
        <taxon>Betaproteobacteria</taxon>
        <taxon>Rhodocyclales</taxon>
        <taxon>Rhodocyclaceae</taxon>
        <taxon>Aromatoleum</taxon>
    </lineage>
</organism>
<keyword evidence="3 5" id="KW-0560">Oxidoreductase</keyword>
<evidence type="ECO:0000256" key="1">
    <source>
        <dbReference type="ARBA" id="ARBA00022630"/>
    </source>
</evidence>
<dbReference type="InterPro" id="IPR013785">
    <property type="entry name" value="Aldolase_TIM"/>
</dbReference>
<accession>A0ABZ1AXS6</accession>
<feature type="region of interest" description="Disordered" evidence="4">
    <location>
        <begin position="1"/>
        <end position="22"/>
    </location>
</feature>
<protein>
    <submittedName>
        <fullName evidence="5">Nitronate monooxygenase</fullName>
        <ecNumber evidence="5">1.13.12.-</ecNumber>
    </submittedName>
</protein>
<dbReference type="GO" id="GO:0004497">
    <property type="term" value="F:monooxygenase activity"/>
    <property type="evidence" value="ECO:0007669"/>
    <property type="project" value="UniProtKB-KW"/>
</dbReference>
<dbReference type="InterPro" id="IPR004136">
    <property type="entry name" value="NMO"/>
</dbReference>
<evidence type="ECO:0000256" key="3">
    <source>
        <dbReference type="ARBA" id="ARBA00023002"/>
    </source>
</evidence>
<dbReference type="SUPFAM" id="SSF51412">
    <property type="entry name" value="Inosine monophosphate dehydrogenase (IMPDH)"/>
    <property type="match status" value="1"/>
</dbReference>
<dbReference type="PANTHER" id="PTHR32332">
    <property type="entry name" value="2-NITROPROPANE DIOXYGENASE"/>
    <property type="match status" value="1"/>
</dbReference>
<gene>
    <name evidence="5" type="ORF">U5817_12315</name>
</gene>
<feature type="compositionally biased region" description="Polar residues" evidence="4">
    <location>
        <begin position="1"/>
        <end position="13"/>
    </location>
</feature>
<dbReference type="PANTHER" id="PTHR32332:SF20">
    <property type="entry name" value="2-NITROPROPANE DIOXYGENASE-LIKE PROTEIN"/>
    <property type="match status" value="1"/>
</dbReference>
<proteinExistence type="predicted"/>
<dbReference type="Proteomes" id="UP001626593">
    <property type="component" value="Chromosome"/>
</dbReference>
<name>A0ABZ1AXS6_AROEV</name>
<dbReference type="RefSeq" id="WP_224792865.1">
    <property type="nucleotide sequence ID" value="NZ_CP141259.1"/>
</dbReference>
<dbReference type="CDD" id="cd04730">
    <property type="entry name" value="NPD_like"/>
    <property type="match status" value="1"/>
</dbReference>
<dbReference type="Pfam" id="PF03060">
    <property type="entry name" value="NMO"/>
    <property type="match status" value="1"/>
</dbReference>
<keyword evidence="2" id="KW-0288">FMN</keyword>
<dbReference type="EMBL" id="CP141259">
    <property type="protein sequence ID" value="WRL48928.1"/>
    <property type="molecule type" value="Genomic_DNA"/>
</dbReference>
<keyword evidence="5" id="KW-0503">Monooxygenase</keyword>
<evidence type="ECO:0000313" key="5">
    <source>
        <dbReference type="EMBL" id="WRL48928.1"/>
    </source>
</evidence>
<sequence>MPELNATESTTREMNPADQPPTFRTRITELFDTRLPIVASGLQWLSNADYVAAAAHAGIIGFITAASFAELDDLRREIRRCRELADGKPFGVNISMLPKLAKGDRVDAVVDLVCDEGVRFVETAGRNPEPYLPRLHAAGIKVLHKVPTVRHARSAQAAGVDAITVVGAECGGHPGTELIGTMVQVALAARDLTVPLIAAGGIATGAQLVAALALGADGVAIGTRFLVAEEIWAHPDYKARLIAAQETDTALVMESLKNTVRALRNDTTDTVRKIEIEAGGDLETLMPHIAGRIGRQAYESGNTRHGILSLGQSVAFADQVEPLNNIVCRLEAEARIALEQLDKKCSR</sequence>
<keyword evidence="1" id="KW-0285">Flavoprotein</keyword>